<dbReference type="Pfam" id="PF01992">
    <property type="entry name" value="vATP-synt_AC39"/>
    <property type="match status" value="1"/>
</dbReference>
<organism evidence="3 4">
    <name type="scientific">Acidilobus saccharovorans (strain DSM 16705 / JCM 18335 / VKM B-2471 / 345-15)</name>
    <dbReference type="NCBI Taxonomy" id="666510"/>
    <lineage>
        <taxon>Archaea</taxon>
        <taxon>Thermoproteota</taxon>
        <taxon>Thermoprotei</taxon>
        <taxon>Acidilobales</taxon>
        <taxon>Acidilobaceae</taxon>
        <taxon>Acidilobus</taxon>
    </lineage>
</organism>
<dbReference type="GO" id="GO:0046961">
    <property type="term" value="F:proton-transporting ATPase activity, rotational mechanism"/>
    <property type="evidence" value="ECO:0007669"/>
    <property type="project" value="InterPro"/>
</dbReference>
<gene>
    <name evidence="3" type="ordered locus">ASAC_1430</name>
</gene>
<evidence type="ECO:0000313" key="4">
    <source>
        <dbReference type="Proteomes" id="UP000000346"/>
    </source>
</evidence>
<dbReference type="GeneID" id="9499689"/>
<dbReference type="RefSeq" id="WP_013267347.1">
    <property type="nucleotide sequence ID" value="NC_014374.1"/>
</dbReference>
<dbReference type="STRING" id="666510.ASAC_1430"/>
<dbReference type="KEGG" id="asc:ASAC_1430"/>
<keyword evidence="2" id="KW-0406">Ion transport</keyword>
<dbReference type="Proteomes" id="UP000000346">
    <property type="component" value="Chromosome"/>
</dbReference>
<sequence length="342" mass="37484">MAGPADYAKVVPLLRYLKSRMLGPKVRELAPPLAEAVAVLRDSMYAPVAEAKDLEGVERALASLYFSTVEEVYRLSPDEAKGLAAAFAKAKEVEDLMIVARAIAEGQRPPRWLPSAEWRLGSMAYVLQEVEASPTMTRLQEVVRDRDLAKTLAMASEAYAELRQPEVFTFFSLTGSFIMFRSAVAGFTSKDVGDVESVVCPLIEERAALGVLEAWAIRVNPKTFARAIEGPKVCGVSWDLMAAAYERGFEGELSGLILDVAPLLRRSRLEGKTRRELMVSVRRSARLAAQRAAEAVYEGYPFTPALVAAALTLLMLEVDNIRSALSGIMLNLTQEELEQALA</sequence>
<accession>D9PZ48</accession>
<proteinExistence type="predicted"/>
<dbReference type="InterPro" id="IPR036079">
    <property type="entry name" value="ATPase_csu/dsu_sf"/>
</dbReference>
<evidence type="ECO:0000313" key="3">
    <source>
        <dbReference type="EMBL" id="ADL19835.1"/>
    </source>
</evidence>
<name>D9PZ48_ACIS3</name>
<evidence type="ECO:0000256" key="1">
    <source>
        <dbReference type="ARBA" id="ARBA00022448"/>
    </source>
</evidence>
<dbReference type="eggNOG" id="arCOG02459">
    <property type="taxonomic scope" value="Archaea"/>
</dbReference>
<dbReference type="InParanoid" id="D9PZ48"/>
<dbReference type="SUPFAM" id="SSF103486">
    <property type="entry name" value="V-type ATP synthase subunit C"/>
    <property type="match status" value="1"/>
</dbReference>
<evidence type="ECO:0000256" key="2">
    <source>
        <dbReference type="ARBA" id="ARBA00023065"/>
    </source>
</evidence>
<dbReference type="InterPro" id="IPR044911">
    <property type="entry name" value="V-type_ATPase_csu/dsu_dom_3"/>
</dbReference>
<dbReference type="OrthoDB" id="46138at2157"/>
<dbReference type="AlphaFoldDB" id="D9PZ48"/>
<dbReference type="Gene3D" id="1.10.132.50">
    <property type="entry name" value="ATP synthase (C/AC39) subunit, domain 3"/>
    <property type="match status" value="1"/>
</dbReference>
<dbReference type="EMBL" id="CP001742">
    <property type="protein sequence ID" value="ADL19835.1"/>
    <property type="molecule type" value="Genomic_DNA"/>
</dbReference>
<keyword evidence="4" id="KW-1185">Reference proteome</keyword>
<keyword evidence="1" id="KW-0813">Transport</keyword>
<dbReference type="HOGENOM" id="CLU_803158_0_0_2"/>
<dbReference type="InterPro" id="IPR002843">
    <property type="entry name" value="ATPase_V0-cplx_csu/dsu"/>
</dbReference>
<protein>
    <submittedName>
        <fullName evidence="3">V-type ATP synthase subunit C</fullName>
    </submittedName>
</protein>
<reference evidence="3 4" key="1">
    <citation type="journal article" date="2010" name="Appl. Environ. Microbiol.">
        <title>The genome sequence of the crenarchaeon Acidilobus saccharovorans supports a new order, Acidilobales, and suggests an important ecological role in terrestrial acidic hot springs.</title>
        <authorList>
            <person name="Mardanov A.V."/>
            <person name="Svetlitchnyi V.A."/>
            <person name="Beletsky A.V."/>
            <person name="Prokofeva M.I."/>
            <person name="Bonch-Osmolovskaya E.A."/>
            <person name="Ravin N.V."/>
            <person name="Skryabin K.G."/>
        </authorList>
    </citation>
    <scope>NUCLEOTIDE SEQUENCE [LARGE SCALE GENOMIC DNA]</scope>
    <source>
        <strain evidence="4">DSM 16705 / JCM 18335 / VKM B-2471 / 345-15</strain>
    </source>
</reference>